<protein>
    <submittedName>
        <fullName evidence="3">Alpha/beta hydrolase</fullName>
    </submittedName>
</protein>
<keyword evidence="1" id="KW-0472">Membrane</keyword>
<keyword evidence="1" id="KW-0812">Transmembrane</keyword>
<name>A0ABY8A5K9_9ACTN</name>
<dbReference type="Gene3D" id="3.40.50.1820">
    <property type="entry name" value="alpha/beta hydrolase"/>
    <property type="match status" value="1"/>
</dbReference>
<evidence type="ECO:0000259" key="2">
    <source>
        <dbReference type="Pfam" id="PF12697"/>
    </source>
</evidence>
<evidence type="ECO:0000256" key="1">
    <source>
        <dbReference type="SAM" id="Phobius"/>
    </source>
</evidence>
<dbReference type="PANTHER" id="PTHR37017">
    <property type="entry name" value="AB HYDROLASE-1 DOMAIN-CONTAINING PROTEIN-RELATED"/>
    <property type="match status" value="1"/>
</dbReference>
<keyword evidence="1" id="KW-1133">Transmembrane helix</keyword>
<accession>A0ABY8A5K9</accession>
<dbReference type="SUPFAM" id="SSF53474">
    <property type="entry name" value="alpha/beta-Hydrolases"/>
    <property type="match status" value="1"/>
</dbReference>
<keyword evidence="4" id="KW-1185">Reference proteome</keyword>
<dbReference type="Proteomes" id="UP001218629">
    <property type="component" value="Chromosome"/>
</dbReference>
<sequence length="447" mass="48254">MKETLDIPGLITLTAALLLLVVPLVLGHENHWPLWTKVSLAVSVPAFILFTFVERAVARRGGAPLLPGRVLKTPGLVSGASANFFAMAGYSGFLAAPQLPGLNRTLPSRLQPVSACSKFSSQGWSVIQTVLEQVPRLPPGIGRGDGRARQLPWHSSSVGCRAHPPPSRSRTVCVLDRAYLRSTLLEGAVRTAPDWKMNKMATHVLVPGAWLGAWAWQDTARALSKLGHRALPLSLTGLGERAQHGGPDTDLDTHIADITAFVEAQNLSDVTLVAHSYAAAPVSGAAGRLGRRLRRLVYIDSAPFSEGMSLLGLMPPERVARIRRQVAEDGDGWRLPLPPFEELGSERTLDGLGPAQRRLLRAQGTPQPFRTFEQPLASAATPGPEVDRVVVACHDFTAMLDAGEPLLAGLNMSPWRRFDLATGHWPMLSVPGELAAILHEVTYDHTD</sequence>
<dbReference type="InterPro" id="IPR029058">
    <property type="entry name" value="AB_hydrolase_fold"/>
</dbReference>
<feature type="transmembrane region" description="Helical" evidence="1">
    <location>
        <begin position="74"/>
        <end position="96"/>
    </location>
</feature>
<dbReference type="InterPro" id="IPR052897">
    <property type="entry name" value="Sec-Metab_Biosynth_Hydrolase"/>
</dbReference>
<evidence type="ECO:0000313" key="3">
    <source>
        <dbReference type="EMBL" id="WEB39071.1"/>
    </source>
</evidence>
<proteinExistence type="predicted"/>
<feature type="domain" description="AB hydrolase-1" evidence="2">
    <location>
        <begin position="204"/>
        <end position="436"/>
    </location>
</feature>
<dbReference type="EMBL" id="CP095749">
    <property type="protein sequence ID" value="WEB39071.1"/>
    <property type="molecule type" value="Genomic_DNA"/>
</dbReference>
<dbReference type="PANTHER" id="PTHR37017:SF11">
    <property type="entry name" value="ESTERASE_LIPASE_THIOESTERASE DOMAIN-CONTAINING PROTEIN"/>
    <property type="match status" value="1"/>
</dbReference>
<dbReference type="Pfam" id="PF12697">
    <property type="entry name" value="Abhydrolase_6"/>
    <property type="match status" value="1"/>
</dbReference>
<feature type="transmembrane region" description="Helical" evidence="1">
    <location>
        <begin position="32"/>
        <end position="53"/>
    </location>
</feature>
<keyword evidence="3" id="KW-0378">Hydrolase</keyword>
<reference evidence="3 4" key="1">
    <citation type="submission" date="2022-03" db="EMBL/GenBank/DDBJ databases">
        <title>Streptomyces yunnanensis P86,complete genome.</title>
        <authorList>
            <person name="Chen S."/>
            <person name="Zhang Q."/>
        </authorList>
    </citation>
    <scope>NUCLEOTIDE SEQUENCE [LARGE SCALE GENOMIC DNA]</scope>
    <source>
        <strain evidence="3 4">P86</strain>
    </source>
</reference>
<evidence type="ECO:0000313" key="4">
    <source>
        <dbReference type="Proteomes" id="UP001218629"/>
    </source>
</evidence>
<gene>
    <name evidence="3" type="ORF">MOV08_07015</name>
</gene>
<organism evidence="3 4">
    <name type="scientific">Streptomyces yunnanensis</name>
    <dbReference type="NCBI Taxonomy" id="156453"/>
    <lineage>
        <taxon>Bacteria</taxon>
        <taxon>Bacillati</taxon>
        <taxon>Actinomycetota</taxon>
        <taxon>Actinomycetes</taxon>
        <taxon>Kitasatosporales</taxon>
        <taxon>Streptomycetaceae</taxon>
        <taxon>Streptomyces</taxon>
    </lineage>
</organism>
<dbReference type="InterPro" id="IPR000073">
    <property type="entry name" value="AB_hydrolase_1"/>
</dbReference>
<feature type="transmembrane region" description="Helical" evidence="1">
    <location>
        <begin position="7"/>
        <end position="26"/>
    </location>
</feature>
<dbReference type="GO" id="GO:0016787">
    <property type="term" value="F:hydrolase activity"/>
    <property type="evidence" value="ECO:0007669"/>
    <property type="project" value="UniProtKB-KW"/>
</dbReference>